<proteinExistence type="predicted"/>
<sequence>MRVELLGPLRVLDEHGIEVAVPAGRRRALLALDAAVVPAAALTAAFSARDN</sequence>
<dbReference type="Proteomes" id="UP001145799">
    <property type="component" value="Unassembled WGS sequence"/>
</dbReference>
<keyword evidence="4" id="KW-1185">Reference proteome</keyword>
<reference evidence="2 4" key="2">
    <citation type="submission" date="2023-07" db="EMBL/GenBank/DDBJ databases">
        <title>Sequencing the genomes of 1000 actinobacteria strains.</title>
        <authorList>
            <person name="Klenk H.-P."/>
        </authorList>
    </citation>
    <scope>NUCLEOTIDE SEQUENCE [LARGE SCALE GENOMIC DNA]</scope>
    <source>
        <strain evidence="2 4">DSM 44724</strain>
    </source>
</reference>
<dbReference type="Proteomes" id="UP001183604">
    <property type="component" value="Unassembled WGS sequence"/>
</dbReference>
<dbReference type="EMBL" id="JAVDYD010000001">
    <property type="protein sequence ID" value="MDR7337063.1"/>
    <property type="molecule type" value="Genomic_DNA"/>
</dbReference>
<accession>A0A9X3SUA3</accession>
<evidence type="ECO:0000313" key="3">
    <source>
        <dbReference type="Proteomes" id="UP001145799"/>
    </source>
</evidence>
<comment type="caution">
    <text evidence="1">The sequence shown here is derived from an EMBL/GenBank/DDBJ whole genome shotgun (WGS) entry which is preliminary data.</text>
</comment>
<evidence type="ECO:0000313" key="4">
    <source>
        <dbReference type="Proteomes" id="UP001183604"/>
    </source>
</evidence>
<protein>
    <submittedName>
        <fullName evidence="1">Uncharacterized protein</fullName>
    </submittedName>
</protein>
<gene>
    <name evidence="2" type="ORF">J2S69_000782</name>
    <name evidence="1" type="ORF">O2L01_10015</name>
</gene>
<organism evidence="1 3">
    <name type="scientific">Glycomyces lechevalierae</name>
    <dbReference type="NCBI Taxonomy" id="256034"/>
    <lineage>
        <taxon>Bacteria</taxon>
        <taxon>Bacillati</taxon>
        <taxon>Actinomycetota</taxon>
        <taxon>Actinomycetes</taxon>
        <taxon>Glycomycetales</taxon>
        <taxon>Glycomycetaceae</taxon>
        <taxon>Glycomyces</taxon>
    </lineage>
</organism>
<name>A0A9X3SUA3_9ACTN</name>
<dbReference type="RefSeq" id="WP_270121780.1">
    <property type="nucleotide sequence ID" value="NZ_BAAAOM010000002.1"/>
</dbReference>
<evidence type="ECO:0000313" key="1">
    <source>
        <dbReference type="EMBL" id="MDA1385320.1"/>
    </source>
</evidence>
<evidence type="ECO:0000313" key="2">
    <source>
        <dbReference type="EMBL" id="MDR7337063.1"/>
    </source>
</evidence>
<dbReference type="EMBL" id="JAPZVQ010000004">
    <property type="protein sequence ID" value="MDA1385320.1"/>
    <property type="molecule type" value="Genomic_DNA"/>
</dbReference>
<dbReference type="AlphaFoldDB" id="A0A9X3SUA3"/>
<reference evidence="1" key="1">
    <citation type="submission" date="2022-12" db="EMBL/GenBank/DDBJ databases">
        <title>Gycomyces niveus sp.nov., a novel actinomycete isolated from soil in Shouguang.</title>
        <authorList>
            <person name="Yang X."/>
        </authorList>
    </citation>
    <scope>NUCLEOTIDE SEQUENCE</scope>
    <source>
        <strain evidence="1">DSM 44724</strain>
    </source>
</reference>